<dbReference type="InterPro" id="IPR007016">
    <property type="entry name" value="O-antigen_ligase-rel_domated"/>
</dbReference>
<keyword evidence="4 5" id="KW-0472">Membrane</keyword>
<reference evidence="7 8" key="1">
    <citation type="submission" date="2017-06" db="EMBL/GenBank/DDBJ databases">
        <title>the draft geome sequence of Illustriluteabacillus marina B3227.</title>
        <authorList>
            <person name="He R.-H."/>
            <person name="Du Z.-J."/>
        </authorList>
    </citation>
    <scope>NUCLEOTIDE SEQUENCE [LARGE SCALE GENOMIC DNA]</scope>
    <source>
        <strain evidence="7 8">B3227</strain>
    </source>
</reference>
<feature type="transmembrane region" description="Helical" evidence="5">
    <location>
        <begin position="229"/>
        <end position="246"/>
    </location>
</feature>
<dbReference type="PANTHER" id="PTHR37422:SF13">
    <property type="entry name" value="LIPOPOLYSACCHARIDE BIOSYNTHESIS PROTEIN PA4999-RELATED"/>
    <property type="match status" value="1"/>
</dbReference>
<feature type="domain" description="O-antigen ligase-related" evidence="6">
    <location>
        <begin position="213"/>
        <end position="342"/>
    </location>
</feature>
<gene>
    <name evidence="7" type="ORF">CEY16_07740</name>
</gene>
<proteinExistence type="predicted"/>
<evidence type="ECO:0000259" key="6">
    <source>
        <dbReference type="Pfam" id="PF04932"/>
    </source>
</evidence>
<comment type="caution">
    <text evidence="7">The sequence shown here is derived from an EMBL/GenBank/DDBJ whole genome shotgun (WGS) entry which is preliminary data.</text>
</comment>
<feature type="transmembrane region" description="Helical" evidence="5">
    <location>
        <begin position="181"/>
        <end position="199"/>
    </location>
</feature>
<feature type="transmembrane region" description="Helical" evidence="5">
    <location>
        <begin position="253"/>
        <end position="271"/>
    </location>
</feature>
<dbReference type="InterPro" id="IPR051533">
    <property type="entry name" value="WaaL-like"/>
</dbReference>
<evidence type="ECO:0000313" key="7">
    <source>
        <dbReference type="EMBL" id="PKR77812.1"/>
    </source>
</evidence>
<evidence type="ECO:0000256" key="3">
    <source>
        <dbReference type="ARBA" id="ARBA00022989"/>
    </source>
</evidence>
<keyword evidence="2 5" id="KW-0812">Transmembrane</keyword>
<organism evidence="7 8">
    <name type="scientific">Halalkalibacillus sediminis</name>
    <dbReference type="NCBI Taxonomy" id="2018042"/>
    <lineage>
        <taxon>Bacteria</taxon>
        <taxon>Bacillati</taxon>
        <taxon>Bacillota</taxon>
        <taxon>Bacilli</taxon>
        <taxon>Bacillales</taxon>
        <taxon>Bacillaceae</taxon>
        <taxon>Halalkalibacillus</taxon>
    </lineage>
</organism>
<evidence type="ECO:0000313" key="8">
    <source>
        <dbReference type="Proteomes" id="UP000243524"/>
    </source>
</evidence>
<keyword evidence="8" id="KW-1185">Reference proteome</keyword>
<sequence length="401" mass="45859">MDRALYYKENQISTRLLNTLFTLVVLMTFFAPNLFGRDYLGIISLIGSFLIVLLFGRININKLTIMIFLYVIFTIFVDLINNFIYPTSTVSILRTFVYSLIPLMAFLLGSYFNNRLNKNLVNKLILITGFGQVLIGIAQVYNKPFRIASLTYYSDFEKYNYGFEAWEVGRIVGTIGNPNTFGVFVVIFITYILTTLLSNYKYSTKYNIILIFILLTSSYAIILSQSRTAYLLLAVSVVLSLLLSKINILIKSMLLLAVVLSFILIFTNSLLGTQRFLAENTSTLGGRIHIWTTFIENHLSPFTIQNLFGYGFFYVRDIGKAVDNYYLQLVLQYGLIGLLLYLNIFLYAIKSFLSTVRVSENSIFIIVSIIIILISDITGTINMSLNISIFFFLIMGYFFKK</sequence>
<feature type="transmembrane region" description="Helical" evidence="5">
    <location>
        <begin position="206"/>
        <end position="223"/>
    </location>
</feature>
<feature type="transmembrane region" description="Helical" evidence="5">
    <location>
        <begin position="39"/>
        <end position="56"/>
    </location>
</feature>
<dbReference type="AlphaFoldDB" id="A0A2I0QTY4"/>
<feature type="transmembrane region" description="Helical" evidence="5">
    <location>
        <begin position="63"/>
        <end position="85"/>
    </location>
</feature>
<feature type="transmembrane region" description="Helical" evidence="5">
    <location>
        <begin position="12"/>
        <end position="33"/>
    </location>
</feature>
<feature type="transmembrane region" description="Helical" evidence="5">
    <location>
        <begin position="358"/>
        <end position="375"/>
    </location>
</feature>
<evidence type="ECO:0000256" key="2">
    <source>
        <dbReference type="ARBA" id="ARBA00022692"/>
    </source>
</evidence>
<dbReference type="Pfam" id="PF04932">
    <property type="entry name" value="Wzy_C"/>
    <property type="match status" value="1"/>
</dbReference>
<dbReference type="GO" id="GO:0016020">
    <property type="term" value="C:membrane"/>
    <property type="evidence" value="ECO:0007669"/>
    <property type="project" value="UniProtKB-SubCell"/>
</dbReference>
<evidence type="ECO:0000256" key="4">
    <source>
        <dbReference type="ARBA" id="ARBA00023136"/>
    </source>
</evidence>
<dbReference type="PANTHER" id="PTHR37422">
    <property type="entry name" value="TEICHURONIC ACID BIOSYNTHESIS PROTEIN TUAE"/>
    <property type="match status" value="1"/>
</dbReference>
<accession>A0A2I0QTY4</accession>
<dbReference type="RefSeq" id="WP_101331420.1">
    <property type="nucleotide sequence ID" value="NZ_PJNH01000002.1"/>
</dbReference>
<dbReference type="EMBL" id="PJNH01000002">
    <property type="protein sequence ID" value="PKR77812.1"/>
    <property type="molecule type" value="Genomic_DNA"/>
</dbReference>
<dbReference type="Proteomes" id="UP000243524">
    <property type="component" value="Unassembled WGS sequence"/>
</dbReference>
<dbReference type="OrthoDB" id="2967373at2"/>
<evidence type="ECO:0000256" key="1">
    <source>
        <dbReference type="ARBA" id="ARBA00004141"/>
    </source>
</evidence>
<feature type="transmembrane region" description="Helical" evidence="5">
    <location>
        <begin position="91"/>
        <end position="112"/>
    </location>
</feature>
<keyword evidence="3 5" id="KW-1133">Transmembrane helix</keyword>
<comment type="subcellular location">
    <subcellularLocation>
        <location evidence="1">Membrane</location>
        <topology evidence="1">Multi-pass membrane protein</topology>
    </subcellularLocation>
</comment>
<name>A0A2I0QTY4_9BACI</name>
<evidence type="ECO:0000256" key="5">
    <source>
        <dbReference type="SAM" id="Phobius"/>
    </source>
</evidence>
<feature type="transmembrane region" description="Helical" evidence="5">
    <location>
        <begin position="325"/>
        <end position="346"/>
    </location>
</feature>
<protein>
    <recommendedName>
        <fullName evidence="6">O-antigen ligase-related domain-containing protein</fullName>
    </recommendedName>
</protein>
<feature type="transmembrane region" description="Helical" evidence="5">
    <location>
        <begin position="124"/>
        <end position="141"/>
    </location>
</feature>